<proteinExistence type="predicted"/>
<dbReference type="Proteomes" id="UP000194127">
    <property type="component" value="Unassembled WGS sequence"/>
</dbReference>
<keyword evidence="2" id="KW-1185">Reference proteome</keyword>
<dbReference type="EMBL" id="KZ110593">
    <property type="protein sequence ID" value="OSX65015.1"/>
    <property type="molecule type" value="Genomic_DNA"/>
</dbReference>
<protein>
    <submittedName>
        <fullName evidence="1">Uncharacterized protein</fullName>
    </submittedName>
</protein>
<dbReference type="AlphaFoldDB" id="A0A1X6N8Q3"/>
<sequence length="84" mass="9301">MSNGTPGADEHPPLIPRPRSLAQCLFDSSNGETLCEQMGLPTDAFKSLVDISRKLACRYLDAGLSWKEQDGRALKRYDDEVGNF</sequence>
<reference evidence="1 2" key="1">
    <citation type="submission" date="2017-04" db="EMBL/GenBank/DDBJ databases">
        <title>Genome Sequence of the Model Brown-Rot Fungus Postia placenta SB12.</title>
        <authorList>
            <consortium name="DOE Joint Genome Institute"/>
            <person name="Gaskell J."/>
            <person name="Kersten P."/>
            <person name="Larrondo L.F."/>
            <person name="Canessa P."/>
            <person name="Martinez D."/>
            <person name="Hibbett D."/>
            <person name="Schmoll M."/>
            <person name="Kubicek C.P."/>
            <person name="Martinez A.T."/>
            <person name="Yadav J."/>
            <person name="Master E."/>
            <person name="Magnuson J.K."/>
            <person name="James T."/>
            <person name="Yaver D."/>
            <person name="Berka R."/>
            <person name="Labutti K."/>
            <person name="Lipzen A."/>
            <person name="Aerts A."/>
            <person name="Barry K."/>
            <person name="Henrissat B."/>
            <person name="Blanchette R."/>
            <person name="Grigoriev I."/>
            <person name="Cullen D."/>
        </authorList>
    </citation>
    <scope>NUCLEOTIDE SEQUENCE [LARGE SCALE GENOMIC DNA]</scope>
    <source>
        <strain evidence="1 2">MAD-698-R-SB12</strain>
    </source>
</reference>
<gene>
    <name evidence="1" type="ORF">POSPLADRAFT_1053804</name>
</gene>
<organism evidence="1 2">
    <name type="scientific">Postia placenta MAD-698-R-SB12</name>
    <dbReference type="NCBI Taxonomy" id="670580"/>
    <lineage>
        <taxon>Eukaryota</taxon>
        <taxon>Fungi</taxon>
        <taxon>Dikarya</taxon>
        <taxon>Basidiomycota</taxon>
        <taxon>Agaricomycotina</taxon>
        <taxon>Agaricomycetes</taxon>
        <taxon>Polyporales</taxon>
        <taxon>Adustoporiaceae</taxon>
        <taxon>Rhodonia</taxon>
    </lineage>
</organism>
<dbReference type="GeneID" id="36325401"/>
<accession>A0A1X6N8Q3</accession>
<name>A0A1X6N8Q3_9APHY</name>
<dbReference type="RefSeq" id="XP_024341809.1">
    <property type="nucleotide sequence ID" value="XM_024480451.1"/>
</dbReference>
<evidence type="ECO:0000313" key="2">
    <source>
        <dbReference type="Proteomes" id="UP000194127"/>
    </source>
</evidence>
<evidence type="ECO:0000313" key="1">
    <source>
        <dbReference type="EMBL" id="OSX65015.1"/>
    </source>
</evidence>